<organism evidence="13 14">
    <name type="scientific">Paenibacillus brasilensis</name>
    <dbReference type="NCBI Taxonomy" id="128574"/>
    <lineage>
        <taxon>Bacteria</taxon>
        <taxon>Bacillati</taxon>
        <taxon>Bacillota</taxon>
        <taxon>Bacilli</taxon>
        <taxon>Bacillales</taxon>
        <taxon>Paenibacillaceae</taxon>
        <taxon>Paenibacillus</taxon>
    </lineage>
</organism>
<comment type="similarity">
    <text evidence="2">Belongs to the monovalent cation:proton antiporter 2 (CPA2) transporter (TC 2.A.37) family.</text>
</comment>
<evidence type="ECO:0000256" key="4">
    <source>
        <dbReference type="ARBA" id="ARBA00022449"/>
    </source>
</evidence>
<dbReference type="InterPro" id="IPR004771">
    <property type="entry name" value="K/H_exchanger"/>
</dbReference>
<evidence type="ECO:0000256" key="9">
    <source>
        <dbReference type="ARBA" id="ARBA00023136"/>
    </source>
</evidence>
<sequence length="396" mass="41699">MQFILYLLLILLFTKVAGHLSVRLGQPAVLGKLIAGIVLGPAVLGWVQNDTLIHDMSEIGVLLLMFIAGLETDLDQLRRNWKPAVAVAVGGIILPLVCGFGVGEAFGFSVHEGWFLGVILSATSVSITVQVLKDMNKLNTREGSTILGAAVLDDVLVVVLLAVLMSVFGMNGQEMSLGLLVGKKLIFFVGAILGGWLVVPWIMKILAPLKVTEAVITAALIICFGFAYFADVLGMAGIIGAFAAGIAIAQTGYKHVVEEKVEPIAYSIFVPVFFVSIGLNVSFEGVGQQLGFVVALTLIALVTKLIGGGLGARLTGFDNRSSLAIGSGMISRGEVALIIAATGLQTGLLAQQYFTSVIIAVILTTLAAPPILKLCFSDKKESSLHEPKKKVGVNKS</sequence>
<feature type="transmembrane region" description="Helical" evidence="11">
    <location>
        <begin position="289"/>
        <end position="311"/>
    </location>
</feature>
<proteinExistence type="inferred from homology"/>
<evidence type="ECO:0000256" key="3">
    <source>
        <dbReference type="ARBA" id="ARBA00022448"/>
    </source>
</evidence>
<dbReference type="Gene3D" id="1.20.1530.20">
    <property type="match status" value="1"/>
</dbReference>
<keyword evidence="5 11" id="KW-0812">Transmembrane</keyword>
<name>A0ABU0KXE1_9BACL</name>
<keyword evidence="9 11" id="KW-0472">Membrane</keyword>
<dbReference type="InterPro" id="IPR038770">
    <property type="entry name" value="Na+/solute_symporter_sf"/>
</dbReference>
<dbReference type="Pfam" id="PF00999">
    <property type="entry name" value="Na_H_Exchanger"/>
    <property type="match status" value="1"/>
</dbReference>
<evidence type="ECO:0000256" key="10">
    <source>
        <dbReference type="ARBA" id="ARBA00023201"/>
    </source>
</evidence>
<evidence type="ECO:0000256" key="8">
    <source>
        <dbReference type="ARBA" id="ARBA00023065"/>
    </source>
</evidence>
<keyword evidence="8" id="KW-0406">Ion transport</keyword>
<evidence type="ECO:0000256" key="2">
    <source>
        <dbReference type="ARBA" id="ARBA00005551"/>
    </source>
</evidence>
<keyword evidence="3" id="KW-0813">Transport</keyword>
<feature type="transmembrane region" description="Helical" evidence="11">
    <location>
        <begin position="265"/>
        <end position="283"/>
    </location>
</feature>
<reference evidence="13 14" key="1">
    <citation type="submission" date="2023-07" db="EMBL/GenBank/DDBJ databases">
        <title>Genomic Encyclopedia of Type Strains, Phase IV (KMG-IV): sequencing the most valuable type-strain genomes for metagenomic binning, comparative biology and taxonomic classification.</title>
        <authorList>
            <person name="Goeker M."/>
        </authorList>
    </citation>
    <scope>NUCLEOTIDE SEQUENCE [LARGE SCALE GENOMIC DNA]</scope>
    <source>
        <strain evidence="13 14">DSM 14914</strain>
    </source>
</reference>
<keyword evidence="4" id="KW-0050">Antiport</keyword>
<evidence type="ECO:0000259" key="12">
    <source>
        <dbReference type="Pfam" id="PF00999"/>
    </source>
</evidence>
<keyword evidence="6 11" id="KW-1133">Transmembrane helix</keyword>
<feature type="transmembrane region" description="Helical" evidence="11">
    <location>
        <begin position="144"/>
        <end position="165"/>
    </location>
</feature>
<dbReference type="RefSeq" id="WP_152379789.1">
    <property type="nucleotide sequence ID" value="NZ_CP045298.1"/>
</dbReference>
<evidence type="ECO:0000256" key="7">
    <source>
        <dbReference type="ARBA" id="ARBA00023053"/>
    </source>
</evidence>
<dbReference type="PANTHER" id="PTHR43562:SF3">
    <property type="entry name" value="SODIUM ION_PROTON EXCHANGER (EUROFUNG)"/>
    <property type="match status" value="1"/>
</dbReference>
<comment type="subcellular location">
    <subcellularLocation>
        <location evidence="1">Membrane</location>
        <topology evidence="1">Multi-pass membrane protein</topology>
    </subcellularLocation>
</comment>
<dbReference type="EMBL" id="JAUSWA010000011">
    <property type="protein sequence ID" value="MDQ0494104.1"/>
    <property type="molecule type" value="Genomic_DNA"/>
</dbReference>
<dbReference type="InterPro" id="IPR006153">
    <property type="entry name" value="Cation/H_exchanger_TM"/>
</dbReference>
<feature type="domain" description="Cation/H+ exchanger transmembrane" evidence="12">
    <location>
        <begin position="9"/>
        <end position="373"/>
    </location>
</feature>
<keyword evidence="14" id="KW-1185">Reference proteome</keyword>
<evidence type="ECO:0000313" key="14">
    <source>
        <dbReference type="Proteomes" id="UP001242811"/>
    </source>
</evidence>
<feature type="transmembrane region" description="Helical" evidence="11">
    <location>
        <begin position="353"/>
        <end position="372"/>
    </location>
</feature>
<evidence type="ECO:0000256" key="1">
    <source>
        <dbReference type="ARBA" id="ARBA00004141"/>
    </source>
</evidence>
<dbReference type="Proteomes" id="UP001242811">
    <property type="component" value="Unassembled WGS sequence"/>
</dbReference>
<accession>A0ABU0KXE1</accession>
<evidence type="ECO:0000256" key="5">
    <source>
        <dbReference type="ARBA" id="ARBA00022692"/>
    </source>
</evidence>
<feature type="transmembrane region" description="Helical" evidence="11">
    <location>
        <begin position="214"/>
        <end position="230"/>
    </location>
</feature>
<evidence type="ECO:0000256" key="11">
    <source>
        <dbReference type="SAM" id="Phobius"/>
    </source>
</evidence>
<feature type="transmembrane region" description="Helical" evidence="11">
    <location>
        <begin position="185"/>
        <end position="202"/>
    </location>
</feature>
<keyword evidence="7" id="KW-0915">Sodium</keyword>
<feature type="transmembrane region" description="Helical" evidence="11">
    <location>
        <begin position="114"/>
        <end position="132"/>
    </location>
</feature>
<dbReference type="PANTHER" id="PTHR43562">
    <property type="entry name" value="NAPA-TYPE SODIUM/HYDROGEN ANTIPORTER"/>
    <property type="match status" value="1"/>
</dbReference>
<protein>
    <submittedName>
        <fullName evidence="13">Monovalent cation:proton antiporter-2 (CPA2) family protein</fullName>
    </submittedName>
</protein>
<evidence type="ECO:0000256" key="6">
    <source>
        <dbReference type="ARBA" id="ARBA00022989"/>
    </source>
</evidence>
<keyword evidence="10" id="KW-0739">Sodium transport</keyword>
<gene>
    <name evidence="13" type="ORF">QOZ95_002267</name>
</gene>
<feature type="transmembrane region" description="Helical" evidence="11">
    <location>
        <begin position="84"/>
        <end position="102"/>
    </location>
</feature>
<evidence type="ECO:0000313" key="13">
    <source>
        <dbReference type="EMBL" id="MDQ0494104.1"/>
    </source>
</evidence>
<dbReference type="NCBIfam" id="TIGR00932">
    <property type="entry name" value="2a37"/>
    <property type="match status" value="1"/>
</dbReference>
<comment type="caution">
    <text evidence="13">The sequence shown here is derived from an EMBL/GenBank/DDBJ whole genome shotgun (WGS) entry which is preliminary data.</text>
</comment>
<feature type="transmembrane region" description="Helical" evidence="11">
    <location>
        <begin position="28"/>
        <end position="47"/>
    </location>
</feature>